<evidence type="ECO:0000256" key="1">
    <source>
        <dbReference type="ARBA" id="ARBA00004123"/>
    </source>
</evidence>
<keyword evidence="3" id="KW-0235">DNA replication</keyword>
<dbReference type="AlphaFoldDB" id="A0A7S4JBP2"/>
<dbReference type="InterPro" id="IPR056783">
    <property type="entry name" value="PSF1_C"/>
</dbReference>
<dbReference type="SUPFAM" id="SSF158573">
    <property type="entry name" value="GINS helical bundle-like"/>
    <property type="match status" value="1"/>
</dbReference>
<evidence type="ECO:0000259" key="6">
    <source>
        <dbReference type="Pfam" id="PF24997"/>
    </source>
</evidence>
<evidence type="ECO:0000256" key="3">
    <source>
        <dbReference type="ARBA" id="ARBA00022705"/>
    </source>
</evidence>
<comment type="subcellular location">
    <subcellularLocation>
        <location evidence="1">Nucleus</location>
    </subcellularLocation>
</comment>
<gene>
    <name evidence="7" type="ORF">GTHE00462_LOCUS4452</name>
</gene>
<dbReference type="Gene3D" id="1.20.58.1030">
    <property type="match status" value="1"/>
</dbReference>
<dbReference type="EMBL" id="HBKN01005469">
    <property type="protein sequence ID" value="CAE2258602.1"/>
    <property type="molecule type" value="Transcribed_RNA"/>
</dbReference>
<dbReference type="CDD" id="cd21696">
    <property type="entry name" value="GINS_B_Psf1"/>
    <property type="match status" value="1"/>
</dbReference>
<evidence type="ECO:0000256" key="2">
    <source>
        <dbReference type="ARBA" id="ARBA00006677"/>
    </source>
</evidence>
<dbReference type="PANTHER" id="PTHR12914">
    <property type="entry name" value="PARTNER OF SLD5"/>
    <property type="match status" value="1"/>
</dbReference>
<dbReference type="GO" id="GO:0000811">
    <property type="term" value="C:GINS complex"/>
    <property type="evidence" value="ECO:0007669"/>
    <property type="project" value="InterPro"/>
</dbReference>
<comment type="similarity">
    <text evidence="2">Belongs to the GINS1/PSF1 family.</text>
</comment>
<accession>A0A7S4JBP2</accession>
<evidence type="ECO:0008006" key="8">
    <source>
        <dbReference type="Google" id="ProtNLM"/>
    </source>
</evidence>
<dbReference type="Pfam" id="PF05916">
    <property type="entry name" value="Sld5"/>
    <property type="match status" value="1"/>
</dbReference>
<protein>
    <recommendedName>
        <fullName evidence="8">GINS subunit domain-containing protein</fullName>
    </recommendedName>
</protein>
<evidence type="ECO:0000256" key="4">
    <source>
        <dbReference type="ARBA" id="ARBA00023242"/>
    </source>
</evidence>
<evidence type="ECO:0000313" key="7">
    <source>
        <dbReference type="EMBL" id="CAE2258602.1"/>
    </source>
</evidence>
<evidence type="ECO:0000259" key="5">
    <source>
        <dbReference type="Pfam" id="PF05916"/>
    </source>
</evidence>
<dbReference type="PANTHER" id="PTHR12914:SF2">
    <property type="entry name" value="DNA REPLICATION COMPLEX GINS PROTEIN PSF1"/>
    <property type="match status" value="1"/>
</dbReference>
<organism evidence="7">
    <name type="scientific">Guillardia theta</name>
    <name type="common">Cryptophyte</name>
    <name type="synonym">Cryptomonas phi</name>
    <dbReference type="NCBI Taxonomy" id="55529"/>
    <lineage>
        <taxon>Eukaryota</taxon>
        <taxon>Cryptophyceae</taxon>
        <taxon>Pyrenomonadales</taxon>
        <taxon>Geminigeraceae</taxon>
        <taxon>Guillardia</taxon>
    </lineage>
</organism>
<dbReference type="Pfam" id="PF24997">
    <property type="entry name" value="PSF1_C"/>
    <property type="match status" value="1"/>
</dbReference>
<dbReference type="InterPro" id="IPR021151">
    <property type="entry name" value="GINS_A"/>
</dbReference>
<dbReference type="InterPro" id="IPR036224">
    <property type="entry name" value="GINS_bundle-like_dom_sf"/>
</dbReference>
<dbReference type="GO" id="GO:1902983">
    <property type="term" value="P:DNA strand elongation involved in mitotic DNA replication"/>
    <property type="evidence" value="ECO:0007669"/>
    <property type="project" value="TreeGrafter"/>
</dbReference>
<sequence length="192" mass="22298">MPCETAVELIRGLKRDTWIPAYDDASLRQVQKEVKELYEDIVSTYKNIPENPAERSPEDLMQLYAQHNCIERNKQCAIAYLKYRAEQILKLRWESGACEIPAYLQDRLHQNEIALAQQYDTMLTSYMTSLGHNLTLDLEPPSSTMITVRVLEDYGEFVTMDGTVNLTRNSTHHLRRAEVQHLIRQGILKHVH</sequence>
<dbReference type="InterPro" id="IPR005339">
    <property type="entry name" value="GINS_Psf1"/>
</dbReference>
<proteinExistence type="inferred from homology"/>
<dbReference type="CDD" id="cd11710">
    <property type="entry name" value="GINS_A_psf1"/>
    <property type="match status" value="1"/>
</dbReference>
<name>A0A7S4JBP2_GUITH</name>
<feature type="domain" description="GINS subunit" evidence="5">
    <location>
        <begin position="38"/>
        <end position="130"/>
    </location>
</feature>
<reference evidence="7" key="1">
    <citation type="submission" date="2021-01" db="EMBL/GenBank/DDBJ databases">
        <authorList>
            <person name="Corre E."/>
            <person name="Pelletier E."/>
            <person name="Niang G."/>
            <person name="Scheremetjew M."/>
            <person name="Finn R."/>
            <person name="Kale V."/>
            <person name="Holt S."/>
            <person name="Cochrane G."/>
            <person name="Meng A."/>
            <person name="Brown T."/>
            <person name="Cohen L."/>
        </authorList>
    </citation>
    <scope>NUCLEOTIDE SEQUENCE</scope>
    <source>
        <strain evidence="7">CCMP 2712</strain>
    </source>
</reference>
<keyword evidence="4" id="KW-0539">Nucleus</keyword>
<feature type="domain" description="DNA replication complex GINS protein PSF1 C-terminal" evidence="6">
    <location>
        <begin position="146"/>
        <end position="191"/>
    </location>
</feature>